<evidence type="ECO:0000313" key="1">
    <source>
        <dbReference type="EMBL" id="CAK0804782.1"/>
    </source>
</evidence>
<accession>A0ABN9QFN5</accession>
<sequence length="332" mass="35932">MEGKERASCCLADDTYELGASLEWLRQDTEDSSEGRRAIRFMECPMLEKTVQVSDRVRRIMEDVVVHYSASFSVLSWRADGELHLKASHLPDVIRAPQASGSSGYQLFNHTIGRALPVVVNDVQVHDVYGEARLPEFAKPTRFYMAAPLIARSAAYIGTLCVVDSCRPRAEFHLRDARFLVESAGELVASAEEHNVRAPAVGDPSGVDASRVLEAGGPPAPGGVDGASAESLGGCLAPCHRRGLVSQRVCLARLVLLSSVRAPCWRRTPCTAAAAIDLLAFCPPGVGGFLPVFNLIQDPLSRVIWHAPYVSRFVGLPKAGSSLTLCFNWSGF</sequence>
<name>A0ABN9QFN5_9DINO</name>
<comment type="caution">
    <text evidence="1">The sequence shown here is derived from an EMBL/GenBank/DDBJ whole genome shotgun (WGS) entry which is preliminary data.</text>
</comment>
<evidence type="ECO:0008006" key="3">
    <source>
        <dbReference type="Google" id="ProtNLM"/>
    </source>
</evidence>
<dbReference type="SUPFAM" id="SSF55781">
    <property type="entry name" value="GAF domain-like"/>
    <property type="match status" value="1"/>
</dbReference>
<gene>
    <name evidence="1" type="ORF">PCOR1329_LOCUS11477</name>
</gene>
<dbReference type="EMBL" id="CAUYUJ010003318">
    <property type="protein sequence ID" value="CAK0804782.1"/>
    <property type="molecule type" value="Genomic_DNA"/>
</dbReference>
<reference evidence="1" key="1">
    <citation type="submission" date="2023-10" db="EMBL/GenBank/DDBJ databases">
        <authorList>
            <person name="Chen Y."/>
            <person name="Shah S."/>
            <person name="Dougan E. K."/>
            <person name="Thang M."/>
            <person name="Chan C."/>
        </authorList>
    </citation>
    <scope>NUCLEOTIDE SEQUENCE [LARGE SCALE GENOMIC DNA]</scope>
</reference>
<keyword evidence="2" id="KW-1185">Reference proteome</keyword>
<evidence type="ECO:0000313" key="2">
    <source>
        <dbReference type="Proteomes" id="UP001189429"/>
    </source>
</evidence>
<organism evidence="1 2">
    <name type="scientific">Prorocentrum cordatum</name>
    <dbReference type="NCBI Taxonomy" id="2364126"/>
    <lineage>
        <taxon>Eukaryota</taxon>
        <taxon>Sar</taxon>
        <taxon>Alveolata</taxon>
        <taxon>Dinophyceae</taxon>
        <taxon>Prorocentrales</taxon>
        <taxon>Prorocentraceae</taxon>
        <taxon>Prorocentrum</taxon>
    </lineage>
</organism>
<protein>
    <recommendedName>
        <fullName evidence="3">GAF domain-containing protein</fullName>
    </recommendedName>
</protein>
<proteinExistence type="predicted"/>
<dbReference type="Gene3D" id="3.30.450.40">
    <property type="match status" value="1"/>
</dbReference>
<dbReference type="Proteomes" id="UP001189429">
    <property type="component" value="Unassembled WGS sequence"/>
</dbReference>
<dbReference type="InterPro" id="IPR029016">
    <property type="entry name" value="GAF-like_dom_sf"/>
</dbReference>